<comment type="caution">
    <text evidence="1">The sequence shown here is derived from an EMBL/GenBank/DDBJ whole genome shotgun (WGS) entry which is preliminary data.</text>
</comment>
<evidence type="ECO:0000313" key="2">
    <source>
        <dbReference type="Proteomes" id="UP000327493"/>
    </source>
</evidence>
<proteinExistence type="predicted"/>
<gene>
    <name evidence="1" type="ORF">FQN60_009147</name>
</gene>
<reference evidence="1 2" key="1">
    <citation type="submission" date="2019-08" db="EMBL/GenBank/DDBJ databases">
        <title>A chromosome-level genome assembly, high-density linkage maps, and genome scans reveal the genomic architecture of hybrid incompatibilities underlying speciation via character displacement in darters (Percidae: Etheostominae).</title>
        <authorList>
            <person name="Moran R.L."/>
            <person name="Catchen J.M."/>
            <person name="Fuller R.C."/>
        </authorList>
    </citation>
    <scope>NUCLEOTIDE SEQUENCE [LARGE SCALE GENOMIC DNA]</scope>
    <source>
        <strain evidence="1">EspeVRDwgs_2016</strain>
        <tissue evidence="1">Muscle</tissue>
    </source>
</reference>
<feature type="non-terminal residue" evidence="1">
    <location>
        <position position="1"/>
    </location>
</feature>
<evidence type="ECO:0000313" key="1">
    <source>
        <dbReference type="EMBL" id="KAA8582407.1"/>
    </source>
</evidence>
<organism evidence="1 2">
    <name type="scientific">Etheostoma spectabile</name>
    <name type="common">orangethroat darter</name>
    <dbReference type="NCBI Taxonomy" id="54343"/>
    <lineage>
        <taxon>Eukaryota</taxon>
        <taxon>Metazoa</taxon>
        <taxon>Chordata</taxon>
        <taxon>Craniata</taxon>
        <taxon>Vertebrata</taxon>
        <taxon>Euteleostomi</taxon>
        <taxon>Actinopterygii</taxon>
        <taxon>Neopterygii</taxon>
        <taxon>Teleostei</taxon>
        <taxon>Neoteleostei</taxon>
        <taxon>Acanthomorphata</taxon>
        <taxon>Eupercaria</taxon>
        <taxon>Perciformes</taxon>
        <taxon>Percoidei</taxon>
        <taxon>Percidae</taxon>
        <taxon>Etheostomatinae</taxon>
        <taxon>Etheostoma</taxon>
    </lineage>
</organism>
<dbReference type="EMBL" id="VOFY01000020">
    <property type="protein sequence ID" value="KAA8582407.1"/>
    <property type="molecule type" value="Genomic_DNA"/>
</dbReference>
<dbReference type="Proteomes" id="UP000327493">
    <property type="component" value="Chromosome 20"/>
</dbReference>
<protein>
    <submittedName>
        <fullName evidence="1">Uncharacterized protein</fullName>
    </submittedName>
</protein>
<keyword evidence="2" id="KW-1185">Reference proteome</keyword>
<accession>A0A5J5CL45</accession>
<name>A0A5J5CL45_9PERO</name>
<sequence>AGTGTSESSARACIGGGLSTVRRNVNQSAPPNRLRDLSWMVAHETPRSVMHSRGMSAHSTCPVPGCGAPESVRTCSGSEALP</sequence>
<dbReference type="AlphaFoldDB" id="A0A5J5CL45"/>